<protein>
    <submittedName>
        <fullName evidence="3">PEGA domain-containing protein</fullName>
    </submittedName>
</protein>
<name>A0A3R9Q7D7_9BACT</name>
<dbReference type="Proteomes" id="UP000269669">
    <property type="component" value="Unassembled WGS sequence"/>
</dbReference>
<gene>
    <name evidence="3" type="ORF">EDE15_0621</name>
</gene>
<dbReference type="RefSeq" id="WP_125483920.1">
    <property type="nucleotide sequence ID" value="NZ_RSDW01000001.1"/>
</dbReference>
<keyword evidence="4" id="KW-1185">Reference proteome</keyword>
<feature type="chain" id="PRO_5018582240" evidence="1">
    <location>
        <begin position="20"/>
        <end position="284"/>
    </location>
</feature>
<comment type="caution">
    <text evidence="3">The sequence shown here is derived from an EMBL/GenBank/DDBJ whole genome shotgun (WGS) entry which is preliminary data.</text>
</comment>
<evidence type="ECO:0000256" key="1">
    <source>
        <dbReference type="SAM" id="SignalP"/>
    </source>
</evidence>
<evidence type="ECO:0000313" key="4">
    <source>
        <dbReference type="Proteomes" id="UP000269669"/>
    </source>
</evidence>
<accession>A0A3R9Q7D7</accession>
<proteinExistence type="predicted"/>
<keyword evidence="1" id="KW-0732">Signal</keyword>
<dbReference type="AlphaFoldDB" id="A0A3R9Q7D7"/>
<evidence type="ECO:0000259" key="2">
    <source>
        <dbReference type="Pfam" id="PF08308"/>
    </source>
</evidence>
<organism evidence="3 4">
    <name type="scientific">Edaphobacter aggregans</name>
    <dbReference type="NCBI Taxonomy" id="570835"/>
    <lineage>
        <taxon>Bacteria</taxon>
        <taxon>Pseudomonadati</taxon>
        <taxon>Acidobacteriota</taxon>
        <taxon>Terriglobia</taxon>
        <taxon>Terriglobales</taxon>
        <taxon>Acidobacteriaceae</taxon>
        <taxon>Edaphobacter</taxon>
    </lineage>
</organism>
<evidence type="ECO:0000313" key="3">
    <source>
        <dbReference type="EMBL" id="RSL15144.1"/>
    </source>
</evidence>
<dbReference type="EMBL" id="RSDW01000001">
    <property type="protein sequence ID" value="RSL15144.1"/>
    <property type="molecule type" value="Genomic_DNA"/>
</dbReference>
<feature type="domain" description="PEGA" evidence="2">
    <location>
        <begin position="212"/>
        <end position="265"/>
    </location>
</feature>
<feature type="signal peptide" evidence="1">
    <location>
        <begin position="1"/>
        <end position="19"/>
    </location>
</feature>
<dbReference type="OrthoDB" id="117664at2"/>
<reference evidence="3 4" key="1">
    <citation type="submission" date="2018-12" db="EMBL/GenBank/DDBJ databases">
        <title>Sequencing of bacterial isolates from soil warming experiment in Harvard Forest, Massachusetts, USA.</title>
        <authorList>
            <person name="Deangelis K."/>
        </authorList>
    </citation>
    <scope>NUCLEOTIDE SEQUENCE [LARGE SCALE GENOMIC DNA]</scope>
    <source>
        <strain evidence="3 4">EB153</strain>
    </source>
</reference>
<dbReference type="Pfam" id="PF08308">
    <property type="entry name" value="PEGA"/>
    <property type="match status" value="1"/>
</dbReference>
<dbReference type="InterPro" id="IPR013229">
    <property type="entry name" value="PEGA"/>
</dbReference>
<sequence length="284" mass="28829">MRRLLATSLVVFLALGDSAFGQKDKAPVVPAVAPVAAPVVSGPPPPNTLQDGTAIKLRLAENLTSATAKAGQQVSFEVLEEVDVEGVPVIAKGAQALATVTTAEAKKSMGRGGKLDVNIDSVRLIDGEKAALSATQNAKGGGHTGAMTAGMVGTAIVFFPAAPLLLFIHGKDITIPKGTEVTAFVSGDMKLDMAKFAPAAASSAAVASAASGLTIEASVPNCDIEVDGNFVGSTPSTLNLAPGKHEIVVKKTGYQDWTRSMMVGSGAIRLSAEMVTKESAPPAP</sequence>